<reference evidence="2" key="1">
    <citation type="submission" date="2020-01" db="EMBL/GenBank/DDBJ databases">
        <title>Bacteria Cultured from War Wounds Associated with the Conflict in Eastern Ukraine.</title>
        <authorList>
            <person name="Snesrud E."/>
            <person name="Galac M.R."/>
            <person name="Mc Gann P."/>
            <person name="Valentine K."/>
            <person name="Viacheslav K."/>
        </authorList>
    </citation>
    <scope>NUCLEOTIDE SEQUENCE</scope>
    <source>
        <strain evidence="2">VNMU148</strain>
    </source>
</reference>
<dbReference type="GO" id="GO:0005737">
    <property type="term" value="C:cytoplasm"/>
    <property type="evidence" value="ECO:0007669"/>
    <property type="project" value="TreeGrafter"/>
</dbReference>
<dbReference type="InterPro" id="IPR029052">
    <property type="entry name" value="Metallo-depent_PP-like"/>
</dbReference>
<dbReference type="Pfam" id="PF00149">
    <property type="entry name" value="Metallophos"/>
    <property type="match status" value="1"/>
</dbReference>
<evidence type="ECO:0000313" key="2">
    <source>
        <dbReference type="EMBL" id="MZZ16650.1"/>
    </source>
</evidence>
<dbReference type="EMBL" id="WXZT01000029">
    <property type="protein sequence ID" value="MZZ16650.1"/>
    <property type="molecule type" value="Genomic_DNA"/>
</dbReference>
<dbReference type="SUPFAM" id="SSF56300">
    <property type="entry name" value="Metallo-dependent phosphatases"/>
    <property type="match status" value="1"/>
</dbReference>
<proteinExistence type="predicted"/>
<dbReference type="PANTHER" id="PTHR42850">
    <property type="entry name" value="METALLOPHOSPHOESTERASE"/>
    <property type="match status" value="1"/>
</dbReference>
<protein>
    <submittedName>
        <fullName evidence="2">Serine/threonine protein phosphatase</fullName>
    </submittedName>
</protein>
<dbReference type="InterPro" id="IPR050126">
    <property type="entry name" value="Ap4A_hydrolase"/>
</dbReference>
<dbReference type="Proteomes" id="UP000644192">
    <property type="component" value="Unassembled WGS sequence"/>
</dbReference>
<dbReference type="Gene3D" id="3.60.21.10">
    <property type="match status" value="1"/>
</dbReference>
<sequence length="251" mass="27923">MMVQPSRYSAIHSPTSVSPNGYFAKYGANTFGRDFVVGDIHGEFSKLSKLLSCAEFNEGTDRLFAVGDLVDRGQESRQVGHWLKKPWFKSVMGNHDYWCVEGGQGTEPAGHRRYGGEWFYSLTSEEQRTIGHALHALPIAIQVDGRNGEKFGIVHAECTCLSWSRFEEALSGELGDSYRDYHATNAMWRRSRHANQTTIPVAGIDRIYVGHTKVHAVLDLGNVRYIDTGGKFKDGLLTMVEVGGLEAVHSI</sequence>
<evidence type="ECO:0000259" key="1">
    <source>
        <dbReference type="Pfam" id="PF00149"/>
    </source>
</evidence>
<evidence type="ECO:0000313" key="3">
    <source>
        <dbReference type="Proteomes" id="UP000644192"/>
    </source>
</evidence>
<feature type="domain" description="Calcineurin-like phosphoesterase" evidence="1">
    <location>
        <begin position="36"/>
        <end position="157"/>
    </location>
</feature>
<dbReference type="RefSeq" id="WP_121347179.1">
    <property type="nucleotide sequence ID" value="NZ_JBIDIV010000019.1"/>
</dbReference>
<dbReference type="AlphaFoldDB" id="A0A6B1YIQ0"/>
<dbReference type="GO" id="GO:0110154">
    <property type="term" value="P:RNA decapping"/>
    <property type="evidence" value="ECO:0007669"/>
    <property type="project" value="TreeGrafter"/>
</dbReference>
<dbReference type="GO" id="GO:0008803">
    <property type="term" value="F:bis(5'-nucleosyl)-tetraphosphatase (symmetrical) activity"/>
    <property type="evidence" value="ECO:0007669"/>
    <property type="project" value="TreeGrafter"/>
</dbReference>
<dbReference type="PANTHER" id="PTHR42850:SF10">
    <property type="entry name" value="SERINE_THREONINE-PROTEIN PHOSPHATASE 1"/>
    <property type="match status" value="1"/>
</dbReference>
<accession>A0A6B1YIQ0</accession>
<name>A0A6B1YIQ0_PSEAI</name>
<dbReference type="GO" id="GO:0016791">
    <property type="term" value="F:phosphatase activity"/>
    <property type="evidence" value="ECO:0007669"/>
    <property type="project" value="TreeGrafter"/>
</dbReference>
<comment type="caution">
    <text evidence="2">The sequence shown here is derived from an EMBL/GenBank/DDBJ whole genome shotgun (WGS) entry which is preliminary data.</text>
</comment>
<gene>
    <name evidence="2" type="ORF">GUL26_30745</name>
</gene>
<organism evidence="2 3">
    <name type="scientific">Pseudomonas aeruginosa</name>
    <dbReference type="NCBI Taxonomy" id="287"/>
    <lineage>
        <taxon>Bacteria</taxon>
        <taxon>Pseudomonadati</taxon>
        <taxon>Pseudomonadota</taxon>
        <taxon>Gammaproteobacteria</taxon>
        <taxon>Pseudomonadales</taxon>
        <taxon>Pseudomonadaceae</taxon>
        <taxon>Pseudomonas</taxon>
    </lineage>
</organism>
<dbReference type="InterPro" id="IPR004843">
    <property type="entry name" value="Calcineurin-like_PHP"/>
</dbReference>